<protein>
    <submittedName>
        <fullName evidence="2">Putative transposase</fullName>
    </submittedName>
</protein>
<dbReference type="SUPFAM" id="SSF53098">
    <property type="entry name" value="Ribonuclease H-like"/>
    <property type="match status" value="1"/>
</dbReference>
<evidence type="ECO:0000313" key="2">
    <source>
        <dbReference type="EMBL" id="GAB60945.1"/>
    </source>
</evidence>
<keyword evidence="3" id="KW-1185">Reference proteome</keyword>
<proteinExistence type="predicted"/>
<dbReference type="GO" id="GO:0003676">
    <property type="term" value="F:nucleic acid binding"/>
    <property type="evidence" value="ECO:0007669"/>
    <property type="project" value="InterPro"/>
</dbReference>
<evidence type="ECO:0000313" key="3">
    <source>
        <dbReference type="Proteomes" id="UP000002985"/>
    </source>
</evidence>
<dbReference type="InterPro" id="IPR012337">
    <property type="entry name" value="RNaseH-like_sf"/>
</dbReference>
<gene>
    <name evidence="2" type="ORF">KSU1_B0088</name>
</gene>
<dbReference type="STRING" id="247490.KSU1_B0088"/>
<dbReference type="Pfam" id="PF13358">
    <property type="entry name" value="DDE_3"/>
    <property type="match status" value="1"/>
</dbReference>
<name>I3IGV0_9BACT</name>
<dbReference type="Proteomes" id="UP000002985">
    <property type="component" value="Unassembled WGS sequence"/>
</dbReference>
<evidence type="ECO:0000259" key="1">
    <source>
        <dbReference type="Pfam" id="PF13358"/>
    </source>
</evidence>
<dbReference type="EMBL" id="BAFH01000002">
    <property type="protein sequence ID" value="GAB60945.1"/>
    <property type="molecule type" value="Genomic_DNA"/>
</dbReference>
<dbReference type="InterPro" id="IPR036397">
    <property type="entry name" value="RNaseH_sf"/>
</dbReference>
<dbReference type="AlphaFoldDB" id="I3IGV0"/>
<sequence>MGFSLEPCVPYAWQRVKETLQIPSSRSNRLYVLGFLNRHNRLYPFVIEGKVDTSIIRACFNQFANHIKKKTFVLLDNAPIHTSKEFIRHIPSWAKKNLIIKYLPPYCPGLNLIENLWRLMKYQ</sequence>
<accession>I3IGV0</accession>
<dbReference type="Gene3D" id="3.30.420.10">
    <property type="entry name" value="Ribonuclease H-like superfamily/Ribonuclease H"/>
    <property type="match status" value="1"/>
</dbReference>
<feature type="domain" description="Tc1-like transposase DDE" evidence="1">
    <location>
        <begin position="1"/>
        <end position="123"/>
    </location>
</feature>
<reference evidence="2 3" key="1">
    <citation type="journal article" date="2012" name="FEBS Lett.">
        <title>Anammox organism KSU-1 expresses a NirK-type copper-containing nitrite reductase instead of a NirS-type with cytochrome cd1.</title>
        <authorList>
            <person name="Hira D."/>
            <person name="Toh H."/>
            <person name="Migita C.T."/>
            <person name="Okubo H."/>
            <person name="Nishiyama T."/>
            <person name="Hattori M."/>
            <person name="Furukawa K."/>
            <person name="Fujii T."/>
        </authorList>
    </citation>
    <scope>NUCLEOTIDE SEQUENCE [LARGE SCALE GENOMIC DNA]</scope>
</reference>
<comment type="caution">
    <text evidence="2">The sequence shown here is derived from an EMBL/GenBank/DDBJ whole genome shotgun (WGS) entry which is preliminary data.</text>
</comment>
<dbReference type="eggNOG" id="COG3335">
    <property type="taxonomic scope" value="Bacteria"/>
</dbReference>
<organism evidence="2 3">
    <name type="scientific">Candidatus Jettenia caeni</name>
    <dbReference type="NCBI Taxonomy" id="247490"/>
    <lineage>
        <taxon>Bacteria</taxon>
        <taxon>Pseudomonadati</taxon>
        <taxon>Planctomycetota</taxon>
        <taxon>Candidatus Brocadiia</taxon>
        <taxon>Candidatus Brocadiales</taxon>
        <taxon>Candidatus Brocadiaceae</taxon>
        <taxon>Candidatus Jettenia</taxon>
    </lineage>
</organism>
<dbReference type="InterPro" id="IPR038717">
    <property type="entry name" value="Tc1-like_DDE_dom"/>
</dbReference>